<protein>
    <submittedName>
        <fullName evidence="5">ABC transporter ATP-binding protein</fullName>
    </submittedName>
</protein>
<proteinExistence type="predicted"/>
<evidence type="ECO:0000313" key="6">
    <source>
        <dbReference type="Proteomes" id="UP000323274"/>
    </source>
</evidence>
<gene>
    <name evidence="5" type="primary">ABC-NBD</name>
    <name evidence="5" type="ORF">LCIT_15910</name>
</gene>
<dbReference type="PROSITE" id="PS50893">
    <property type="entry name" value="ABC_TRANSPORTER_2"/>
    <property type="match status" value="1"/>
</dbReference>
<dbReference type="FunFam" id="3.40.50.300:FF:000042">
    <property type="entry name" value="Maltose/maltodextrin ABC transporter, ATP-binding protein"/>
    <property type="match status" value="1"/>
</dbReference>
<evidence type="ECO:0000313" key="5">
    <source>
        <dbReference type="EMBL" id="GDZ84349.1"/>
    </source>
</evidence>
<dbReference type="SUPFAM" id="SSF50331">
    <property type="entry name" value="MOP-like"/>
    <property type="match status" value="1"/>
</dbReference>
<dbReference type="AlphaFoldDB" id="A0A5A5U1U4"/>
<dbReference type="InterPro" id="IPR050093">
    <property type="entry name" value="ABC_SmlMolc_Importer"/>
</dbReference>
<dbReference type="GO" id="GO:0016887">
    <property type="term" value="F:ATP hydrolysis activity"/>
    <property type="evidence" value="ECO:0007669"/>
    <property type="project" value="InterPro"/>
</dbReference>
<dbReference type="Pfam" id="PF08402">
    <property type="entry name" value="TOBE_2"/>
    <property type="match status" value="1"/>
</dbReference>
<evidence type="ECO:0000256" key="3">
    <source>
        <dbReference type="ARBA" id="ARBA00022840"/>
    </source>
</evidence>
<keyword evidence="4" id="KW-1278">Translocase</keyword>
<dbReference type="InterPro" id="IPR003439">
    <property type="entry name" value="ABC_transporter-like_ATP-bd"/>
</dbReference>
<dbReference type="InterPro" id="IPR027417">
    <property type="entry name" value="P-loop_NTPase"/>
</dbReference>
<dbReference type="PROSITE" id="PS00211">
    <property type="entry name" value="ABC_TRANSPORTER_1"/>
    <property type="match status" value="1"/>
</dbReference>
<dbReference type="GO" id="GO:0005524">
    <property type="term" value="F:ATP binding"/>
    <property type="evidence" value="ECO:0007669"/>
    <property type="project" value="UniProtKB-KW"/>
</dbReference>
<dbReference type="Gene3D" id="3.40.50.300">
    <property type="entry name" value="P-loop containing nucleotide triphosphate hydrolases"/>
    <property type="match status" value="1"/>
</dbReference>
<keyword evidence="1" id="KW-0813">Transport</keyword>
<dbReference type="SMART" id="SM00382">
    <property type="entry name" value="AAA"/>
    <property type="match status" value="1"/>
</dbReference>
<dbReference type="Pfam" id="PF00005">
    <property type="entry name" value="ABC_tran"/>
    <property type="match status" value="1"/>
</dbReference>
<reference evidence="5 6" key="1">
    <citation type="submission" date="2019-04" db="EMBL/GenBank/DDBJ databases">
        <title>A pseudo-fructophilic Leuconostoc citreum strain F192-5 isolated from peel of satsuma mandarin: the first report for isolation and characterization of strain-dependent fructophilic-like characteristics.</title>
        <authorList>
            <person name="Maeno S."/>
            <person name="Tanizawa Y."/>
            <person name="Kajikawa A."/>
            <person name="Kanesaki Y."/>
            <person name="Kubota E."/>
            <person name="Arita M."/>
            <person name="Leon D."/>
            <person name="Endo A."/>
        </authorList>
    </citation>
    <scope>NUCLEOTIDE SEQUENCE [LARGE SCALE GENOMIC DNA]</scope>
    <source>
        <strain evidence="5 6">F192-5</strain>
    </source>
</reference>
<dbReference type="PANTHER" id="PTHR42781">
    <property type="entry name" value="SPERMIDINE/PUTRESCINE IMPORT ATP-BINDING PROTEIN POTA"/>
    <property type="match status" value="1"/>
</dbReference>
<dbReference type="GO" id="GO:0043190">
    <property type="term" value="C:ATP-binding cassette (ABC) transporter complex"/>
    <property type="evidence" value="ECO:0007669"/>
    <property type="project" value="InterPro"/>
</dbReference>
<evidence type="ECO:0000256" key="2">
    <source>
        <dbReference type="ARBA" id="ARBA00022741"/>
    </source>
</evidence>
<keyword evidence="3 5" id="KW-0067">ATP-binding</keyword>
<evidence type="ECO:0000256" key="1">
    <source>
        <dbReference type="ARBA" id="ARBA00022448"/>
    </source>
</evidence>
<comment type="caution">
    <text evidence="5">The sequence shown here is derived from an EMBL/GenBank/DDBJ whole genome shotgun (WGS) entry which is preliminary data.</text>
</comment>
<dbReference type="EMBL" id="BJJW01000010">
    <property type="protein sequence ID" value="GDZ84349.1"/>
    <property type="molecule type" value="Genomic_DNA"/>
</dbReference>
<dbReference type="Proteomes" id="UP000323274">
    <property type="component" value="Unassembled WGS sequence"/>
</dbReference>
<dbReference type="InterPro" id="IPR013611">
    <property type="entry name" value="Transp-assoc_OB_typ2"/>
</dbReference>
<dbReference type="GO" id="GO:0140359">
    <property type="term" value="F:ABC-type transporter activity"/>
    <property type="evidence" value="ECO:0007669"/>
    <property type="project" value="UniProtKB-ARBA"/>
</dbReference>
<dbReference type="RefSeq" id="WP_004908593.1">
    <property type="nucleotide sequence ID" value="NZ_BJJW01000010.1"/>
</dbReference>
<dbReference type="OMA" id="AAFKHMT"/>
<dbReference type="InterPro" id="IPR008995">
    <property type="entry name" value="Mo/tungstate-bd_C_term_dom"/>
</dbReference>
<keyword evidence="2" id="KW-0547">Nucleotide-binding</keyword>
<dbReference type="InterPro" id="IPR017871">
    <property type="entry name" value="ABC_transporter-like_CS"/>
</dbReference>
<dbReference type="SUPFAM" id="SSF52540">
    <property type="entry name" value="P-loop containing nucleoside triphosphate hydrolases"/>
    <property type="match status" value="1"/>
</dbReference>
<dbReference type="PANTHER" id="PTHR42781:SF4">
    <property type="entry name" value="SPERMIDINE_PUTRESCINE IMPORT ATP-BINDING PROTEIN POTA"/>
    <property type="match status" value="1"/>
</dbReference>
<evidence type="ECO:0000256" key="4">
    <source>
        <dbReference type="ARBA" id="ARBA00022967"/>
    </source>
</evidence>
<accession>A0A5A5U1U4</accession>
<dbReference type="InterPro" id="IPR003593">
    <property type="entry name" value="AAA+_ATPase"/>
</dbReference>
<name>A0A5A5U1U4_LEUCI</name>
<organism evidence="5 6">
    <name type="scientific">Leuconostoc citreum</name>
    <dbReference type="NCBI Taxonomy" id="33964"/>
    <lineage>
        <taxon>Bacteria</taxon>
        <taxon>Bacillati</taxon>
        <taxon>Bacillota</taxon>
        <taxon>Bacilli</taxon>
        <taxon>Lactobacillales</taxon>
        <taxon>Lactobacillaceae</taxon>
        <taxon>Leuconostoc</taxon>
    </lineage>
</organism>
<sequence>MKLKLSDLGVNYGNFEAARDINLNIEANEFFTLLGPSGSGKSTIMRAITGFNTISQGQILLDNHEISQLPPEKRAIGMVFQNYALFPTMSVYDNIAYGLKLQKMSTQAIAARVEAVARMVQLSSDNLKKGISELSGGQQQRVAIARSLAPNPSLLLLDEPLSNLDARLRVELRKELKRLQRELKMTIIYVTHDQSEALTLSDHIAVIHDGRVEQIGTPKAIYQTPKTEFVANFIGEINLLSSAIVSHLDTSSWQEDAHYYIRPEHLSFEAGEIAINGTVLTKEYYGVNYSYTIAIPGGTMDILADTQFEYQLDDMVTLFFNRAHVLEFVGGTHG</sequence>